<dbReference type="GO" id="GO:0009088">
    <property type="term" value="P:threonine biosynthetic process"/>
    <property type="evidence" value="ECO:0007669"/>
    <property type="project" value="TreeGrafter"/>
</dbReference>
<dbReference type="PANTHER" id="PTHR46718:SF1">
    <property type="entry name" value="ASPARTATE-SEMIALDEHYDE DEHYDROGENASE"/>
    <property type="match status" value="1"/>
</dbReference>
<dbReference type="SUPFAM" id="SSF55347">
    <property type="entry name" value="Glyceraldehyde-3-phosphate dehydrogenase-like, C-terminal domain"/>
    <property type="match status" value="1"/>
</dbReference>
<dbReference type="Proteomes" id="UP001165085">
    <property type="component" value="Unassembled WGS sequence"/>
</dbReference>
<dbReference type="GO" id="GO:0004073">
    <property type="term" value="F:aspartate-semialdehyde dehydrogenase activity"/>
    <property type="evidence" value="ECO:0007669"/>
    <property type="project" value="TreeGrafter"/>
</dbReference>
<dbReference type="SUPFAM" id="SSF51735">
    <property type="entry name" value="NAD(P)-binding Rossmann-fold domains"/>
    <property type="match status" value="1"/>
</dbReference>
<gene>
    <name evidence="2" type="ORF">TrST_g6472</name>
</gene>
<organism evidence="2 3">
    <name type="scientific">Triparma strigata</name>
    <dbReference type="NCBI Taxonomy" id="1606541"/>
    <lineage>
        <taxon>Eukaryota</taxon>
        <taxon>Sar</taxon>
        <taxon>Stramenopiles</taxon>
        <taxon>Ochrophyta</taxon>
        <taxon>Bolidophyceae</taxon>
        <taxon>Parmales</taxon>
        <taxon>Triparmaceae</taxon>
        <taxon>Triparma</taxon>
    </lineage>
</organism>
<comment type="caution">
    <text evidence="2">The sequence shown here is derived from an EMBL/GenBank/DDBJ whole genome shotgun (WGS) entry which is preliminary data.</text>
</comment>
<sequence>MHSDSSATVPSSISSHNNLVSKTVPPVKLNPRNQTPVTVVPVTVALLGGTGLSGRHTFSILHEHPSFTVKAIIGSEASANIPYIETWKKKESALESHHERLGYVPQPPPPHRPVHGENLPVPMTIQTFLQSFSPSTIRYVISTVAPSLGHIESTLSSLNFTVITISPANRSPANTFVLEHKIPRSPLRVYASPNCVACGVAPVLSAICNNAAPKQTVTHVTITTIQSLTGRGDSPYPSSLCINNILPVGQIEETETYLKSELSGLFSSSSSDPPEFDVRCYRGGALRGHVIDLRVSLSDQQPRQAKLTASTVVSWLESFDPLSSYHASASFSSFHFTGSSPPILVSPSPTGVLQSSVTGMQIVVSNVDVSDSGCIRCTIVVDNLMKGAAGAAVQIMEYVEFHDHLRPKN</sequence>
<dbReference type="Gene3D" id="3.40.50.720">
    <property type="entry name" value="NAD(P)-binding Rossmann-like Domain"/>
    <property type="match status" value="1"/>
</dbReference>
<feature type="region of interest" description="Disordered" evidence="1">
    <location>
        <begin position="1"/>
        <end position="29"/>
    </location>
</feature>
<protein>
    <recommendedName>
        <fullName evidence="4">Semialdehyde dehydrogenase NAD-binding domain-containing protein</fullName>
    </recommendedName>
</protein>
<dbReference type="InterPro" id="IPR051823">
    <property type="entry name" value="ASADH-related"/>
</dbReference>
<dbReference type="PANTHER" id="PTHR46718">
    <property type="entry name" value="ASPARTATE-SEMIALDEHYDE DEHYDROGENASE"/>
    <property type="match status" value="1"/>
</dbReference>
<reference evidence="3" key="1">
    <citation type="journal article" date="2023" name="Commun. Biol.">
        <title>Genome analysis of Parmales, the sister group of diatoms, reveals the evolutionary specialization of diatoms from phago-mixotrophs to photoautotrophs.</title>
        <authorList>
            <person name="Ban H."/>
            <person name="Sato S."/>
            <person name="Yoshikawa S."/>
            <person name="Yamada K."/>
            <person name="Nakamura Y."/>
            <person name="Ichinomiya M."/>
            <person name="Sato N."/>
            <person name="Blanc-Mathieu R."/>
            <person name="Endo H."/>
            <person name="Kuwata A."/>
            <person name="Ogata H."/>
        </authorList>
    </citation>
    <scope>NUCLEOTIDE SEQUENCE [LARGE SCALE GENOMIC DNA]</scope>
    <source>
        <strain evidence="3">NIES 3701</strain>
    </source>
</reference>
<accession>A0A9W6ZS65</accession>
<proteinExistence type="predicted"/>
<dbReference type="OrthoDB" id="1894490at2759"/>
<dbReference type="AlphaFoldDB" id="A0A9W6ZS65"/>
<keyword evidence="3" id="KW-1185">Reference proteome</keyword>
<evidence type="ECO:0000313" key="3">
    <source>
        <dbReference type="Proteomes" id="UP001165085"/>
    </source>
</evidence>
<evidence type="ECO:0008006" key="4">
    <source>
        <dbReference type="Google" id="ProtNLM"/>
    </source>
</evidence>
<evidence type="ECO:0000256" key="1">
    <source>
        <dbReference type="SAM" id="MobiDB-lite"/>
    </source>
</evidence>
<dbReference type="EMBL" id="BRXY01000034">
    <property type="protein sequence ID" value="GMH55599.1"/>
    <property type="molecule type" value="Genomic_DNA"/>
</dbReference>
<name>A0A9W6ZS65_9STRA</name>
<dbReference type="GO" id="GO:0009086">
    <property type="term" value="P:methionine biosynthetic process"/>
    <property type="evidence" value="ECO:0007669"/>
    <property type="project" value="TreeGrafter"/>
</dbReference>
<evidence type="ECO:0000313" key="2">
    <source>
        <dbReference type="EMBL" id="GMH55599.1"/>
    </source>
</evidence>
<feature type="compositionally biased region" description="Polar residues" evidence="1">
    <location>
        <begin position="1"/>
        <end position="21"/>
    </location>
</feature>
<dbReference type="InterPro" id="IPR036291">
    <property type="entry name" value="NAD(P)-bd_dom_sf"/>
</dbReference>
<dbReference type="Gene3D" id="3.30.360.10">
    <property type="entry name" value="Dihydrodipicolinate Reductase, domain 2"/>
    <property type="match status" value="1"/>
</dbReference>